<organism evidence="2 3">
    <name type="scientific">Lyophyllum shimeji</name>
    <name type="common">Hon-shimeji</name>
    <name type="synonym">Tricholoma shimeji</name>
    <dbReference type="NCBI Taxonomy" id="47721"/>
    <lineage>
        <taxon>Eukaryota</taxon>
        <taxon>Fungi</taxon>
        <taxon>Dikarya</taxon>
        <taxon>Basidiomycota</taxon>
        <taxon>Agaricomycotina</taxon>
        <taxon>Agaricomycetes</taxon>
        <taxon>Agaricomycetidae</taxon>
        <taxon>Agaricales</taxon>
        <taxon>Tricholomatineae</taxon>
        <taxon>Lyophyllaceae</taxon>
        <taxon>Lyophyllum</taxon>
    </lineage>
</organism>
<accession>A0A9P3UV59</accession>
<comment type="caution">
    <text evidence="2">The sequence shown here is derived from an EMBL/GenBank/DDBJ whole genome shotgun (WGS) entry which is preliminary data.</text>
</comment>
<dbReference type="Pfam" id="PF12296">
    <property type="entry name" value="HsbA"/>
    <property type="match status" value="1"/>
</dbReference>
<reference evidence="2" key="1">
    <citation type="submission" date="2022-07" db="EMBL/GenBank/DDBJ databases">
        <title>The genome of Lyophyllum shimeji provides insight into the initial evolution of ectomycorrhizal fungal genome.</title>
        <authorList>
            <person name="Kobayashi Y."/>
            <person name="Shibata T."/>
            <person name="Hirakawa H."/>
            <person name="Shigenobu S."/>
            <person name="Nishiyama T."/>
            <person name="Yamada A."/>
            <person name="Hasebe M."/>
            <person name="Kawaguchi M."/>
        </authorList>
    </citation>
    <scope>NUCLEOTIDE SEQUENCE</scope>
    <source>
        <strain evidence="2">AT787</strain>
    </source>
</reference>
<protein>
    <submittedName>
        <fullName evidence="2">Uncharacterized protein</fullName>
    </submittedName>
</protein>
<dbReference type="GO" id="GO:0005576">
    <property type="term" value="C:extracellular region"/>
    <property type="evidence" value="ECO:0007669"/>
    <property type="project" value="TreeGrafter"/>
</dbReference>
<feature type="signal peptide" evidence="1">
    <location>
        <begin position="1"/>
        <end position="18"/>
    </location>
</feature>
<name>A0A9P3UV59_LYOSH</name>
<dbReference type="PANTHER" id="PTHR38123:SF1">
    <property type="entry name" value="HYDROPHOBIC SURFACE BINDING PROTEIN"/>
    <property type="match status" value="1"/>
</dbReference>
<sequence>MKFTRVFFVFALVASACAATVRDILSDLDKISNAVRSFDDTITKFPATGGMIFQLLRGSVSMRRYIDQTTGHAKNTAPFSQRDAAAVLASIEAIEPSFLHALNTLTRKKGALLAVGIEGIVVGVRTDLALLLESTGALQTALIALAPNSIKGDGGPVLNLNSCSVVVSPRPGIPSLKIQEGQNFRK</sequence>
<dbReference type="AlphaFoldDB" id="A0A9P3UV59"/>
<evidence type="ECO:0000313" key="3">
    <source>
        <dbReference type="Proteomes" id="UP001063166"/>
    </source>
</evidence>
<evidence type="ECO:0000256" key="1">
    <source>
        <dbReference type="SAM" id="SignalP"/>
    </source>
</evidence>
<gene>
    <name evidence="2" type="ORF">LshimejAT787_2300800</name>
</gene>
<proteinExistence type="predicted"/>
<dbReference type="EMBL" id="BRPK01000023">
    <property type="protein sequence ID" value="GLB45520.1"/>
    <property type="molecule type" value="Genomic_DNA"/>
</dbReference>
<dbReference type="PROSITE" id="PS51257">
    <property type="entry name" value="PROKAR_LIPOPROTEIN"/>
    <property type="match status" value="1"/>
</dbReference>
<evidence type="ECO:0000313" key="2">
    <source>
        <dbReference type="EMBL" id="GLB45520.1"/>
    </source>
</evidence>
<feature type="chain" id="PRO_5040200658" evidence="1">
    <location>
        <begin position="19"/>
        <end position="186"/>
    </location>
</feature>
<dbReference type="InterPro" id="IPR021054">
    <property type="entry name" value="Cell_wall_mannoprotein_1"/>
</dbReference>
<dbReference type="OrthoDB" id="3485059at2759"/>
<dbReference type="PANTHER" id="PTHR38123">
    <property type="entry name" value="CELL WALL SERINE-THREONINE-RICH GALACTOMANNOPROTEIN MP1 (AFU_ORTHOLOGUE AFUA_4G03240)"/>
    <property type="match status" value="1"/>
</dbReference>
<keyword evidence="1" id="KW-0732">Signal</keyword>
<dbReference type="Proteomes" id="UP001063166">
    <property type="component" value="Unassembled WGS sequence"/>
</dbReference>
<keyword evidence="3" id="KW-1185">Reference proteome</keyword>